<dbReference type="SUPFAM" id="SSF53474">
    <property type="entry name" value="alpha/beta-Hydrolases"/>
    <property type="match status" value="1"/>
</dbReference>
<dbReference type="GO" id="GO:0016787">
    <property type="term" value="F:hydrolase activity"/>
    <property type="evidence" value="ECO:0007669"/>
    <property type="project" value="UniProtKB-KW"/>
</dbReference>
<evidence type="ECO:0000313" key="3">
    <source>
        <dbReference type="Proteomes" id="UP000310636"/>
    </source>
</evidence>
<proteinExistence type="predicted"/>
<accession>A0A4S4BNS3</accession>
<dbReference type="OrthoDB" id="2513075at2"/>
<name>A0A4S4BNS3_9BACL</name>
<reference evidence="2 3" key="1">
    <citation type="submission" date="2019-04" db="EMBL/GenBank/DDBJ databases">
        <title>Cohnella sp. nov. isolated from preserved vegetables.</title>
        <authorList>
            <person name="Lin S.-Y."/>
            <person name="Hung M.-H."/>
            <person name="Young C.-C."/>
        </authorList>
    </citation>
    <scope>NUCLEOTIDE SEQUENCE [LARGE SCALE GENOMIC DNA]</scope>
    <source>
        <strain evidence="2 3">CC-MHH1044</strain>
    </source>
</reference>
<dbReference type="InterPro" id="IPR029058">
    <property type="entry name" value="AB_hydrolase_fold"/>
</dbReference>
<evidence type="ECO:0000259" key="1">
    <source>
        <dbReference type="Pfam" id="PF00561"/>
    </source>
</evidence>
<protein>
    <submittedName>
        <fullName evidence="2">Alpha/beta hydrolase</fullName>
    </submittedName>
</protein>
<dbReference type="AlphaFoldDB" id="A0A4S4BNS3"/>
<keyword evidence="3" id="KW-1185">Reference proteome</keyword>
<evidence type="ECO:0000313" key="2">
    <source>
        <dbReference type="EMBL" id="THF74178.1"/>
    </source>
</evidence>
<dbReference type="Pfam" id="PF00561">
    <property type="entry name" value="Abhydrolase_1"/>
    <property type="match status" value="1"/>
</dbReference>
<dbReference type="Gene3D" id="3.40.50.1820">
    <property type="entry name" value="alpha/beta hydrolase"/>
    <property type="match status" value="1"/>
</dbReference>
<feature type="domain" description="AB hydrolase-1" evidence="1">
    <location>
        <begin position="66"/>
        <end position="111"/>
    </location>
</feature>
<sequence length="233" mass="24921">MLDGREGFVVAPRTAAPGRPWLWRTEFFGDFAQADRALLAAGWHLACFRLSDQYGCPGAVARMGRFQSYVTETFGLARRPVLLGLSRGGLYAFNYAATYPERVAALYLDAPVLDICSWPGGRGTGIGAAREWAECLAVYGLDERTASDAGVSPLDRIKPVAKARIPILLVAGDADIVVPYAENGALLAERYSLLGGPIETIVKPGVGHHPHSLSDPAPIVAFILRCSQAPDGP</sequence>
<dbReference type="Proteomes" id="UP000310636">
    <property type="component" value="Unassembled WGS sequence"/>
</dbReference>
<dbReference type="InterPro" id="IPR000073">
    <property type="entry name" value="AB_hydrolase_1"/>
</dbReference>
<gene>
    <name evidence="2" type="ORF">E6C55_26355</name>
</gene>
<dbReference type="EMBL" id="SSOB01000044">
    <property type="protein sequence ID" value="THF74178.1"/>
    <property type="molecule type" value="Genomic_DNA"/>
</dbReference>
<organism evidence="2 3">
    <name type="scientific">Cohnella fermenti</name>
    <dbReference type="NCBI Taxonomy" id="2565925"/>
    <lineage>
        <taxon>Bacteria</taxon>
        <taxon>Bacillati</taxon>
        <taxon>Bacillota</taxon>
        <taxon>Bacilli</taxon>
        <taxon>Bacillales</taxon>
        <taxon>Paenibacillaceae</taxon>
        <taxon>Cohnella</taxon>
    </lineage>
</organism>
<comment type="caution">
    <text evidence="2">The sequence shown here is derived from an EMBL/GenBank/DDBJ whole genome shotgun (WGS) entry which is preliminary data.</text>
</comment>
<keyword evidence="2" id="KW-0378">Hydrolase</keyword>